<organism evidence="8 9">
    <name type="scientific">Necator americanus</name>
    <name type="common">Human hookworm</name>
    <dbReference type="NCBI Taxonomy" id="51031"/>
    <lineage>
        <taxon>Eukaryota</taxon>
        <taxon>Metazoa</taxon>
        <taxon>Ecdysozoa</taxon>
        <taxon>Nematoda</taxon>
        <taxon>Chromadorea</taxon>
        <taxon>Rhabditida</taxon>
        <taxon>Rhabditina</taxon>
        <taxon>Rhabditomorpha</taxon>
        <taxon>Strongyloidea</taxon>
        <taxon>Ancylostomatidae</taxon>
        <taxon>Bunostominae</taxon>
        <taxon>Necator</taxon>
    </lineage>
</organism>
<keyword evidence="4" id="KW-0539">Nucleus</keyword>
<dbReference type="GO" id="GO:0000978">
    <property type="term" value="F:RNA polymerase II cis-regulatory region sequence-specific DNA binding"/>
    <property type="evidence" value="ECO:0007669"/>
    <property type="project" value="TreeGrafter"/>
</dbReference>
<gene>
    <name evidence="8" type="ORF">NECAME_03662</name>
</gene>
<comment type="subcellular location">
    <subcellularLocation>
        <location evidence="1">Nucleus</location>
    </subcellularLocation>
</comment>
<feature type="signal peptide" evidence="6">
    <location>
        <begin position="1"/>
        <end position="19"/>
    </location>
</feature>
<sequence>MKILFTATFLVSDPILLMACLRSTSDMRVQVELVDSLEHRLTKERNRLQAMMQHLHMKQSPDTTTPTIGKIESNTSPLLSPKQEPAFSAISSLSTQSAAVQRSLVQYRFCQS</sequence>
<dbReference type="PANTHER" id="PTHR45796:SF4">
    <property type="entry name" value="FORKHEAD BOX P, ISOFORM C"/>
    <property type="match status" value="1"/>
</dbReference>
<dbReference type="AlphaFoldDB" id="W2T2V2"/>
<keyword evidence="3" id="KW-0804">Transcription</keyword>
<evidence type="ECO:0000256" key="1">
    <source>
        <dbReference type="ARBA" id="ARBA00004123"/>
    </source>
</evidence>
<evidence type="ECO:0000313" key="8">
    <source>
        <dbReference type="EMBL" id="ETN75889.1"/>
    </source>
</evidence>
<keyword evidence="2" id="KW-0805">Transcription regulation</keyword>
<dbReference type="EMBL" id="KI660267">
    <property type="protein sequence ID" value="ETN75889.1"/>
    <property type="molecule type" value="Genomic_DNA"/>
</dbReference>
<dbReference type="KEGG" id="nai:NECAME_03662"/>
<feature type="compositionally biased region" description="Polar residues" evidence="5">
    <location>
        <begin position="60"/>
        <end position="78"/>
    </location>
</feature>
<feature type="region of interest" description="Disordered" evidence="5">
    <location>
        <begin position="55"/>
        <end position="82"/>
    </location>
</feature>
<dbReference type="Proteomes" id="UP000053676">
    <property type="component" value="Unassembled WGS sequence"/>
</dbReference>
<evidence type="ECO:0000259" key="7">
    <source>
        <dbReference type="Pfam" id="PF16159"/>
    </source>
</evidence>
<name>W2T2V2_NECAM</name>
<evidence type="ECO:0000256" key="3">
    <source>
        <dbReference type="ARBA" id="ARBA00023163"/>
    </source>
</evidence>
<evidence type="ECO:0000256" key="4">
    <source>
        <dbReference type="ARBA" id="ARBA00023242"/>
    </source>
</evidence>
<evidence type="ECO:0000256" key="6">
    <source>
        <dbReference type="SAM" id="SignalP"/>
    </source>
</evidence>
<keyword evidence="6" id="KW-0732">Signal</keyword>
<dbReference type="OrthoDB" id="5856280at2759"/>
<proteinExistence type="predicted"/>
<feature type="domain" description="FOXP coiled-coil" evidence="7">
    <location>
        <begin position="22"/>
        <end position="56"/>
    </location>
</feature>
<evidence type="ECO:0000256" key="5">
    <source>
        <dbReference type="SAM" id="MobiDB-lite"/>
    </source>
</evidence>
<dbReference type="GO" id="GO:0000981">
    <property type="term" value="F:DNA-binding transcription factor activity, RNA polymerase II-specific"/>
    <property type="evidence" value="ECO:0007669"/>
    <property type="project" value="TreeGrafter"/>
</dbReference>
<dbReference type="STRING" id="51031.W2T2V2"/>
<evidence type="ECO:0000256" key="2">
    <source>
        <dbReference type="ARBA" id="ARBA00023015"/>
    </source>
</evidence>
<evidence type="ECO:0000313" key="9">
    <source>
        <dbReference type="Proteomes" id="UP000053676"/>
    </source>
</evidence>
<feature type="chain" id="PRO_5004824809" description="FOXP coiled-coil domain-containing protein" evidence="6">
    <location>
        <begin position="20"/>
        <end position="112"/>
    </location>
</feature>
<reference evidence="9" key="1">
    <citation type="journal article" date="2014" name="Nat. Genet.">
        <title>Genome of the human hookworm Necator americanus.</title>
        <authorList>
            <person name="Tang Y.T."/>
            <person name="Gao X."/>
            <person name="Rosa B.A."/>
            <person name="Abubucker S."/>
            <person name="Hallsworth-Pepin K."/>
            <person name="Martin J."/>
            <person name="Tyagi R."/>
            <person name="Heizer E."/>
            <person name="Zhang X."/>
            <person name="Bhonagiri-Palsikar V."/>
            <person name="Minx P."/>
            <person name="Warren W.C."/>
            <person name="Wang Q."/>
            <person name="Zhan B."/>
            <person name="Hotez P.J."/>
            <person name="Sternberg P.W."/>
            <person name="Dougall A."/>
            <person name="Gaze S.T."/>
            <person name="Mulvenna J."/>
            <person name="Sotillo J."/>
            <person name="Ranganathan S."/>
            <person name="Rabelo E.M."/>
            <person name="Wilson R.K."/>
            <person name="Felgner P.L."/>
            <person name="Bethony J."/>
            <person name="Hawdon J.M."/>
            <person name="Gasser R.B."/>
            <person name="Loukas A."/>
            <person name="Mitreva M."/>
        </authorList>
    </citation>
    <scope>NUCLEOTIDE SEQUENCE [LARGE SCALE GENOMIC DNA]</scope>
</reference>
<dbReference type="Gene3D" id="1.20.5.340">
    <property type="match status" value="1"/>
</dbReference>
<dbReference type="InterPro" id="IPR050998">
    <property type="entry name" value="FOXP"/>
</dbReference>
<dbReference type="InterPro" id="IPR032354">
    <property type="entry name" value="FOXP-CC"/>
</dbReference>
<dbReference type="PANTHER" id="PTHR45796">
    <property type="entry name" value="FORKHEAD BOX P, ISOFORM C"/>
    <property type="match status" value="1"/>
</dbReference>
<keyword evidence="9" id="KW-1185">Reference proteome</keyword>
<accession>W2T2V2</accession>
<dbReference type="GO" id="GO:0005634">
    <property type="term" value="C:nucleus"/>
    <property type="evidence" value="ECO:0007669"/>
    <property type="project" value="UniProtKB-SubCell"/>
</dbReference>
<dbReference type="Pfam" id="PF16159">
    <property type="entry name" value="FOXP-CC"/>
    <property type="match status" value="1"/>
</dbReference>
<protein>
    <recommendedName>
        <fullName evidence="7">FOXP coiled-coil domain-containing protein</fullName>
    </recommendedName>
</protein>